<evidence type="ECO:0000313" key="2">
    <source>
        <dbReference type="Proteomes" id="UP000265618"/>
    </source>
</evidence>
<sequence length="56" mass="6161">PATELRPDLSHLALVPVAHTNCDTPQGVEQLTEALDGLLARCQRAKELRHFAGDRE</sequence>
<feature type="non-terminal residue" evidence="1">
    <location>
        <position position="56"/>
    </location>
</feature>
<name>A0A9K3DC87_9EUKA</name>
<evidence type="ECO:0000313" key="1">
    <source>
        <dbReference type="EMBL" id="GIQ91615.1"/>
    </source>
</evidence>
<dbReference type="EMBL" id="BDIP01008031">
    <property type="protein sequence ID" value="GIQ91615.1"/>
    <property type="molecule type" value="Genomic_DNA"/>
</dbReference>
<comment type="caution">
    <text evidence="1">The sequence shown here is derived from an EMBL/GenBank/DDBJ whole genome shotgun (WGS) entry which is preliminary data.</text>
</comment>
<dbReference type="Proteomes" id="UP000265618">
    <property type="component" value="Unassembled WGS sequence"/>
</dbReference>
<accession>A0A9K3DC87</accession>
<protein>
    <submittedName>
        <fullName evidence="1">Uncharacterized protein</fullName>
    </submittedName>
</protein>
<proteinExistence type="predicted"/>
<gene>
    <name evidence="1" type="ORF">KIPB_014957</name>
</gene>
<keyword evidence="2" id="KW-1185">Reference proteome</keyword>
<dbReference type="AlphaFoldDB" id="A0A9K3DC87"/>
<organism evidence="1 2">
    <name type="scientific">Kipferlia bialata</name>
    <dbReference type="NCBI Taxonomy" id="797122"/>
    <lineage>
        <taxon>Eukaryota</taxon>
        <taxon>Metamonada</taxon>
        <taxon>Carpediemonas-like organisms</taxon>
        <taxon>Kipferlia</taxon>
    </lineage>
</organism>
<reference evidence="1 2" key="1">
    <citation type="journal article" date="2018" name="PLoS ONE">
        <title>The draft genome of Kipferlia bialata reveals reductive genome evolution in fornicate parasites.</title>
        <authorList>
            <person name="Tanifuji G."/>
            <person name="Takabayashi S."/>
            <person name="Kume K."/>
            <person name="Takagi M."/>
            <person name="Nakayama T."/>
            <person name="Kamikawa R."/>
            <person name="Inagaki Y."/>
            <person name="Hashimoto T."/>
        </authorList>
    </citation>
    <scope>NUCLEOTIDE SEQUENCE [LARGE SCALE GENOMIC DNA]</scope>
    <source>
        <strain evidence="1">NY0173</strain>
    </source>
</reference>